<reference evidence="5 6" key="1">
    <citation type="submission" date="2018-10" db="EMBL/GenBank/DDBJ databases">
        <title>Natrarchaeobius chitinivorans gen. nov., sp. nov., and Natrarchaeobius haloalkaliphilus sp. nov., alkaliphilic, chitin-utilizing haloarchaea from hypersaline alkaline lakes.</title>
        <authorList>
            <person name="Sorokin D.Y."/>
            <person name="Elcheninov A.G."/>
            <person name="Kostrikina N.A."/>
            <person name="Bale N.J."/>
            <person name="Sinninghe Damste J.S."/>
            <person name="Khijniak T.V."/>
            <person name="Kublanov I.V."/>
            <person name="Toshchakov S.V."/>
        </authorList>
    </citation>
    <scope>NUCLEOTIDE SEQUENCE [LARGE SCALE GENOMIC DNA]</scope>
    <source>
        <strain evidence="5 6">AArcht7</strain>
    </source>
</reference>
<gene>
    <name evidence="5" type="ORF">EA472_14670</name>
</gene>
<keyword evidence="3 5" id="KW-0067">ATP-binding</keyword>
<dbReference type="InterPro" id="IPR003439">
    <property type="entry name" value="ABC_transporter-like_ATP-bd"/>
</dbReference>
<keyword evidence="1" id="KW-0813">Transport</keyword>
<name>A0A3N6M790_NATCH</name>
<dbReference type="InterPro" id="IPR032823">
    <property type="entry name" value="BCA_ABC_TP_C"/>
</dbReference>
<dbReference type="EMBL" id="REFZ01000009">
    <property type="protein sequence ID" value="RQG99488.1"/>
    <property type="molecule type" value="Genomic_DNA"/>
</dbReference>
<dbReference type="Pfam" id="PF12399">
    <property type="entry name" value="BCA_ABC_TP_C"/>
    <property type="match status" value="1"/>
</dbReference>
<evidence type="ECO:0000256" key="2">
    <source>
        <dbReference type="ARBA" id="ARBA00022741"/>
    </source>
</evidence>
<accession>A0A3N6M790</accession>
<feature type="domain" description="ABC transporter" evidence="4">
    <location>
        <begin position="3"/>
        <end position="244"/>
    </location>
</feature>
<evidence type="ECO:0000256" key="3">
    <source>
        <dbReference type="ARBA" id="ARBA00022840"/>
    </source>
</evidence>
<dbReference type="PROSITE" id="PS50893">
    <property type="entry name" value="ABC_TRANSPORTER_2"/>
    <property type="match status" value="1"/>
</dbReference>
<dbReference type="PANTHER" id="PTHR45772:SF3">
    <property type="entry name" value="ABC TRANSPORTER ATP-BINDING PROTEIN"/>
    <property type="match status" value="1"/>
</dbReference>
<evidence type="ECO:0000313" key="5">
    <source>
        <dbReference type="EMBL" id="RQG99488.1"/>
    </source>
</evidence>
<dbReference type="InterPro" id="IPR003593">
    <property type="entry name" value="AAA+_ATPase"/>
</dbReference>
<sequence>MLLEIASLTKTFGGITAVDDLSLEIDRDSVHAVIGPNGAGKTTLFKLIAGTHTPDTGTISFDGTDLVGLDPHERVHCGLAKSYQITNIFPELTVLQNVKIARQRQEGHQWNFWSKTDDLPELTETALEVLAEVGLEEQPETVAKNLSHGEKRQLELAIAIACDPELLLLDEPAAGMSQAEVGELRTLLERLAEEYTILFIDHNMDLVTETADRITVMADGAVVSEGTPSEIQTDSQVQQVYLGGA</sequence>
<dbReference type="InterPro" id="IPR027417">
    <property type="entry name" value="P-loop_NTPase"/>
</dbReference>
<organism evidence="5 6">
    <name type="scientific">Natrarchaeobius chitinivorans</name>
    <dbReference type="NCBI Taxonomy" id="1679083"/>
    <lineage>
        <taxon>Archaea</taxon>
        <taxon>Methanobacteriati</taxon>
        <taxon>Methanobacteriota</taxon>
        <taxon>Stenosarchaea group</taxon>
        <taxon>Halobacteria</taxon>
        <taxon>Halobacteriales</taxon>
        <taxon>Natrialbaceae</taxon>
        <taxon>Natrarchaeobius</taxon>
    </lineage>
</organism>
<dbReference type="Gene3D" id="3.40.50.300">
    <property type="entry name" value="P-loop containing nucleotide triphosphate hydrolases"/>
    <property type="match status" value="1"/>
</dbReference>
<dbReference type="GO" id="GO:0005524">
    <property type="term" value="F:ATP binding"/>
    <property type="evidence" value="ECO:0007669"/>
    <property type="project" value="UniProtKB-KW"/>
</dbReference>
<dbReference type="PANTHER" id="PTHR45772">
    <property type="entry name" value="CONSERVED COMPONENT OF ABC TRANSPORTER FOR NATURAL AMINO ACIDS-RELATED"/>
    <property type="match status" value="1"/>
</dbReference>
<proteinExistence type="predicted"/>
<evidence type="ECO:0000259" key="4">
    <source>
        <dbReference type="PROSITE" id="PS50893"/>
    </source>
</evidence>
<evidence type="ECO:0000313" key="6">
    <source>
        <dbReference type="Proteomes" id="UP000281431"/>
    </source>
</evidence>
<dbReference type="OrthoDB" id="44250at2157"/>
<dbReference type="AlphaFoldDB" id="A0A3N6M790"/>
<dbReference type="SMART" id="SM00382">
    <property type="entry name" value="AAA"/>
    <property type="match status" value="1"/>
</dbReference>
<comment type="caution">
    <text evidence="5">The sequence shown here is derived from an EMBL/GenBank/DDBJ whole genome shotgun (WGS) entry which is preliminary data.</text>
</comment>
<protein>
    <submittedName>
        <fullName evidence="5">ABC transporter ATP-binding protein</fullName>
    </submittedName>
</protein>
<dbReference type="GO" id="GO:0005886">
    <property type="term" value="C:plasma membrane"/>
    <property type="evidence" value="ECO:0007669"/>
    <property type="project" value="TreeGrafter"/>
</dbReference>
<dbReference type="Pfam" id="PF00005">
    <property type="entry name" value="ABC_tran"/>
    <property type="match status" value="1"/>
</dbReference>
<dbReference type="InterPro" id="IPR051120">
    <property type="entry name" value="ABC_AA/LPS_Transport"/>
</dbReference>
<dbReference type="GO" id="GO:0016887">
    <property type="term" value="F:ATP hydrolysis activity"/>
    <property type="evidence" value="ECO:0007669"/>
    <property type="project" value="InterPro"/>
</dbReference>
<dbReference type="SUPFAM" id="SSF52540">
    <property type="entry name" value="P-loop containing nucleoside triphosphate hydrolases"/>
    <property type="match status" value="1"/>
</dbReference>
<keyword evidence="2" id="KW-0547">Nucleotide-binding</keyword>
<dbReference type="Proteomes" id="UP000281431">
    <property type="component" value="Unassembled WGS sequence"/>
</dbReference>
<dbReference type="CDD" id="cd03219">
    <property type="entry name" value="ABC_Mj1267_LivG_branched"/>
    <property type="match status" value="1"/>
</dbReference>
<evidence type="ECO:0000256" key="1">
    <source>
        <dbReference type="ARBA" id="ARBA00022448"/>
    </source>
</evidence>
<keyword evidence="6" id="KW-1185">Reference proteome</keyword>